<proteinExistence type="predicted"/>
<dbReference type="EMBL" id="VIWT01000001">
    <property type="protein sequence ID" value="TWF96668.1"/>
    <property type="molecule type" value="Genomic_DNA"/>
</dbReference>
<dbReference type="InterPro" id="IPR011989">
    <property type="entry name" value="ARM-like"/>
</dbReference>
<protein>
    <recommendedName>
        <fullName evidence="3">Leucine rich repeat (LRR) protein</fullName>
    </recommendedName>
</protein>
<keyword evidence="2" id="KW-1185">Reference proteome</keyword>
<evidence type="ECO:0000313" key="1">
    <source>
        <dbReference type="EMBL" id="TWF96668.1"/>
    </source>
</evidence>
<accession>A0A561UBD5</accession>
<reference evidence="1 2" key="1">
    <citation type="submission" date="2019-06" db="EMBL/GenBank/DDBJ databases">
        <title>Sequencing the genomes of 1000 actinobacteria strains.</title>
        <authorList>
            <person name="Klenk H.-P."/>
        </authorList>
    </citation>
    <scope>NUCLEOTIDE SEQUENCE [LARGE SCALE GENOMIC DNA]</scope>
    <source>
        <strain evidence="1 2">DSM 44826</strain>
    </source>
</reference>
<dbReference type="RefSeq" id="WP_145902989.1">
    <property type="nucleotide sequence ID" value="NZ_BAAAMZ010000004.1"/>
</dbReference>
<organism evidence="1 2">
    <name type="scientific">Kitasatospora viridis</name>
    <dbReference type="NCBI Taxonomy" id="281105"/>
    <lineage>
        <taxon>Bacteria</taxon>
        <taxon>Bacillati</taxon>
        <taxon>Actinomycetota</taxon>
        <taxon>Actinomycetes</taxon>
        <taxon>Kitasatosporales</taxon>
        <taxon>Streptomycetaceae</taxon>
        <taxon>Kitasatospora</taxon>
    </lineage>
</organism>
<evidence type="ECO:0008006" key="3">
    <source>
        <dbReference type="Google" id="ProtNLM"/>
    </source>
</evidence>
<evidence type="ECO:0000313" key="2">
    <source>
        <dbReference type="Proteomes" id="UP000317940"/>
    </source>
</evidence>
<dbReference type="AlphaFoldDB" id="A0A561UBD5"/>
<gene>
    <name evidence="1" type="ORF">FHX73_11440</name>
</gene>
<name>A0A561UBD5_9ACTN</name>
<sequence>MPSVPVESWLRGVAANPAAPSDVLLRLLTPQGKPAWKALCRERALPADLVEAVLAHPERAVRQAFARNRFAEPAQRGRLVNDPDAFVRASLAGGPSPRLGRGTPLPDDVLETLLTAPDQPGLLTANEIAQELSFSSQIPAAFRHRALTHPNPGLRRWASTLWTWLTPEQRARLRTDPAQEVRDEARRQDQYLDPGAMAAQLPEEDGRDRQFRLHAYAISQDVADQCLAQRRGLTPLALNRFTPAGTVAALATDPDTGVRALIAARADLTEHQFAALAADSDEFVRTRTLAQPLPRTWPQCAAVTRVIGHTADCVGPVRDLVIEPEPAWYTACATSTNPTLRRVAATCGELPEELVERLADDPDPEVRHLLALNHPSAPGRIVLDAFLACPDQRHYLLTRANLPRTGLRSLLTHQDPEVRALAAADPTLPAAPVQLLDAATPEVVRQAAARNPLLPLDLLDGLLDDPELAEAAAANPALTTDRLHALLDRALAGV</sequence>
<comment type="caution">
    <text evidence="1">The sequence shown here is derived from an EMBL/GenBank/DDBJ whole genome shotgun (WGS) entry which is preliminary data.</text>
</comment>
<dbReference type="OrthoDB" id="3699606at2"/>
<dbReference type="Proteomes" id="UP000317940">
    <property type="component" value="Unassembled WGS sequence"/>
</dbReference>
<dbReference type="Gene3D" id="1.25.10.10">
    <property type="entry name" value="Leucine-rich Repeat Variant"/>
    <property type="match status" value="2"/>
</dbReference>